<evidence type="ECO:0000313" key="1">
    <source>
        <dbReference type="EMBL" id="CAE6522786.1"/>
    </source>
</evidence>
<name>A0A8H3DH28_9AGAM</name>
<organism evidence="1 2">
    <name type="scientific">Rhizoctonia solani</name>
    <dbReference type="NCBI Taxonomy" id="456999"/>
    <lineage>
        <taxon>Eukaryota</taxon>
        <taxon>Fungi</taxon>
        <taxon>Dikarya</taxon>
        <taxon>Basidiomycota</taxon>
        <taxon>Agaricomycotina</taxon>
        <taxon>Agaricomycetes</taxon>
        <taxon>Cantharellales</taxon>
        <taxon>Ceratobasidiaceae</taxon>
        <taxon>Rhizoctonia</taxon>
    </lineage>
</organism>
<protein>
    <submittedName>
        <fullName evidence="1">Uncharacterized protein</fullName>
    </submittedName>
</protein>
<evidence type="ECO:0000313" key="2">
    <source>
        <dbReference type="Proteomes" id="UP000663843"/>
    </source>
</evidence>
<dbReference type="AlphaFoldDB" id="A0A8H3DH28"/>
<dbReference type="Proteomes" id="UP000663843">
    <property type="component" value="Unassembled WGS sequence"/>
</dbReference>
<accession>A0A8H3DH28</accession>
<dbReference type="EMBL" id="CAJMWT010007109">
    <property type="protein sequence ID" value="CAE6522786.1"/>
    <property type="molecule type" value="Genomic_DNA"/>
</dbReference>
<proteinExistence type="predicted"/>
<sequence length="419" mass="48041">MSMILYFGNRELVYLLASMNGKQDADEILSKGLDALLAQHIDNPHPDQIIRWDPQASHGAIVSKEDALILLDLLFKDRKGFLLAWSETRSPTLNGLLFVLRRRAHTSTSIHLVYFIDIARRNHLAIIINPKTADSLERFQDDISKHQDIWYSRNTRTAVDLEDTRTQLYLITKRIRFETATESCLESYILSAMGRILNTLPKMKEGFTSGVEDLFIPLLEEAFCSAWGCLEIDPTSVLISSRIFSNYIGVLTSMTSQMIQHLIDCPTAVVRSRELLQVAVDLGIIEMMAKSVLLMDIVDNPIIRGPSNNHIAEDLRLLNVFGDRCLLVLNFEEAFEMFEPTFTDWIKVLHHKDMHDGIYETRIQHEEWFKSVTHFWHHLGDKLGYTLREVQYKPLESECSYTRCHDPQAARSGLGNTFG</sequence>
<comment type="caution">
    <text evidence="1">The sequence shown here is derived from an EMBL/GenBank/DDBJ whole genome shotgun (WGS) entry which is preliminary data.</text>
</comment>
<gene>
    <name evidence="1" type="ORF">RDB_LOCUS167702</name>
</gene>
<reference evidence="1" key="1">
    <citation type="submission" date="2021-01" db="EMBL/GenBank/DDBJ databases">
        <authorList>
            <person name="Kaushik A."/>
        </authorList>
    </citation>
    <scope>NUCLEOTIDE SEQUENCE</scope>
    <source>
        <strain evidence="1">AG2-2IIIB</strain>
    </source>
</reference>